<dbReference type="EMBL" id="CAJOBA010076176">
    <property type="protein sequence ID" value="CAF4418965.1"/>
    <property type="molecule type" value="Genomic_DNA"/>
</dbReference>
<dbReference type="EMBL" id="CAJNOK010052109">
    <property type="protein sequence ID" value="CAF1607167.1"/>
    <property type="molecule type" value="Genomic_DNA"/>
</dbReference>
<feature type="region of interest" description="Disordered" evidence="1">
    <location>
        <begin position="1"/>
        <end position="68"/>
    </location>
</feature>
<evidence type="ECO:0000313" key="2">
    <source>
        <dbReference type="EMBL" id="CAF1607167.1"/>
    </source>
</evidence>
<feature type="non-terminal residue" evidence="3">
    <location>
        <position position="1"/>
    </location>
</feature>
<feature type="compositionally biased region" description="Acidic residues" evidence="1">
    <location>
        <begin position="52"/>
        <end position="68"/>
    </location>
</feature>
<reference evidence="3" key="1">
    <citation type="submission" date="2021-02" db="EMBL/GenBank/DDBJ databases">
        <authorList>
            <person name="Nowell W R."/>
        </authorList>
    </citation>
    <scope>NUCLEOTIDE SEQUENCE</scope>
</reference>
<name>A0A8S2VVS9_9BILA</name>
<proteinExistence type="predicted"/>
<organism evidence="3 4">
    <name type="scientific">Didymodactylos carnosus</name>
    <dbReference type="NCBI Taxonomy" id="1234261"/>
    <lineage>
        <taxon>Eukaryota</taxon>
        <taxon>Metazoa</taxon>
        <taxon>Spiralia</taxon>
        <taxon>Gnathifera</taxon>
        <taxon>Rotifera</taxon>
        <taxon>Eurotatoria</taxon>
        <taxon>Bdelloidea</taxon>
        <taxon>Philodinida</taxon>
        <taxon>Philodinidae</taxon>
        <taxon>Didymodactylos</taxon>
    </lineage>
</organism>
<gene>
    <name evidence="2" type="ORF">OVA965_LOCUS42443</name>
    <name evidence="3" type="ORF">TMI583_LOCUS44362</name>
</gene>
<dbReference type="Proteomes" id="UP000677228">
    <property type="component" value="Unassembled WGS sequence"/>
</dbReference>
<protein>
    <submittedName>
        <fullName evidence="3">Uncharacterized protein</fullName>
    </submittedName>
</protein>
<feature type="compositionally biased region" description="Basic and acidic residues" evidence="1">
    <location>
        <begin position="42"/>
        <end position="51"/>
    </location>
</feature>
<evidence type="ECO:0000256" key="1">
    <source>
        <dbReference type="SAM" id="MobiDB-lite"/>
    </source>
</evidence>
<dbReference type="Proteomes" id="UP000682733">
    <property type="component" value="Unassembled WGS sequence"/>
</dbReference>
<dbReference type="AlphaFoldDB" id="A0A8S2VVS9"/>
<comment type="caution">
    <text evidence="3">The sequence shown here is derived from an EMBL/GenBank/DDBJ whole genome shotgun (WGS) entry which is preliminary data.</text>
</comment>
<evidence type="ECO:0000313" key="4">
    <source>
        <dbReference type="Proteomes" id="UP000682733"/>
    </source>
</evidence>
<accession>A0A8S2VVS9</accession>
<sequence>LICQHIVTSMPVDNGESISLNDGDKESLENYNSNLNIGNRGDNQRHKREEYSQDETNENDDLHEDEVC</sequence>
<evidence type="ECO:0000313" key="3">
    <source>
        <dbReference type="EMBL" id="CAF4418965.1"/>
    </source>
</evidence>